<evidence type="ECO:0000313" key="1">
    <source>
        <dbReference type="EMBL" id="SUF70059.1"/>
    </source>
</evidence>
<name>A0A379QZE8_SALER</name>
<proteinExistence type="predicted"/>
<sequence>MVKYILITSLLSVGGQPDVNTAKFFIVNSDQDCIAKMGEIQRPAHEEGRKVYTWCVPAIEEK</sequence>
<dbReference type="EMBL" id="UGWQ01000001">
    <property type="protein sequence ID" value="SUF70059.1"/>
    <property type="molecule type" value="Genomic_DNA"/>
</dbReference>
<dbReference type="AlphaFoldDB" id="A0A379QZE8"/>
<dbReference type="Proteomes" id="UP000254332">
    <property type="component" value="Unassembled WGS sequence"/>
</dbReference>
<reference evidence="1 2" key="1">
    <citation type="submission" date="2018-06" db="EMBL/GenBank/DDBJ databases">
        <authorList>
            <consortium name="Pathogen Informatics"/>
            <person name="Doyle S."/>
        </authorList>
    </citation>
    <scope>NUCLEOTIDE SEQUENCE [LARGE SCALE GENOMIC DNA]</scope>
    <source>
        <strain evidence="1 2">NCTC10718</strain>
    </source>
</reference>
<gene>
    <name evidence="1" type="ORF">NCTC10718_02875</name>
</gene>
<protein>
    <submittedName>
        <fullName evidence="1">Uncharacterized protein</fullName>
    </submittedName>
</protein>
<accession>A0A379QZE8</accession>
<organism evidence="1 2">
    <name type="scientific">Salmonella enterica</name>
    <name type="common">Salmonella choleraesuis</name>
    <dbReference type="NCBI Taxonomy" id="28901"/>
    <lineage>
        <taxon>Bacteria</taxon>
        <taxon>Pseudomonadati</taxon>
        <taxon>Pseudomonadota</taxon>
        <taxon>Gammaproteobacteria</taxon>
        <taxon>Enterobacterales</taxon>
        <taxon>Enterobacteriaceae</taxon>
        <taxon>Salmonella</taxon>
    </lineage>
</organism>
<evidence type="ECO:0000313" key="2">
    <source>
        <dbReference type="Proteomes" id="UP000254332"/>
    </source>
</evidence>